<keyword evidence="2" id="KW-0349">Heme</keyword>
<name>A0ABT4B6I2_9ACTN</name>
<comment type="similarity">
    <text evidence="1 2">Belongs to the cytochrome P450 family.</text>
</comment>
<evidence type="ECO:0000313" key="3">
    <source>
        <dbReference type="EMBL" id="MCY1142114.1"/>
    </source>
</evidence>
<comment type="caution">
    <text evidence="3">The sequence shown here is derived from an EMBL/GenBank/DDBJ whole genome shotgun (WGS) entry which is preliminary data.</text>
</comment>
<dbReference type="Proteomes" id="UP001151002">
    <property type="component" value="Unassembled WGS sequence"/>
</dbReference>
<dbReference type="Pfam" id="PF00067">
    <property type="entry name" value="p450"/>
    <property type="match status" value="1"/>
</dbReference>
<dbReference type="PANTHER" id="PTHR46696:SF6">
    <property type="entry name" value="P450, PUTATIVE (EUROFUNG)-RELATED"/>
    <property type="match status" value="1"/>
</dbReference>
<gene>
    <name evidence="3" type="ORF">OWR29_29315</name>
</gene>
<proteinExistence type="inferred from homology"/>
<sequence length="340" mass="35103">MLFALLAVTRRWPVRRIGRTVLVHEQEAFRAALTRVPLDRTAAGTTGGAAGELAGAGALFDQHGVEHRDARRDAAALLGAAGVAKLRPIWTKLLDDRLPVLGAGGRVDLVPLSAEIAGATAAALLDLDVDPVRLADAARVSAAAAARAHLPGLGRRRAERSAATAADELLDLVAPPSMRAGAGLNAMLAVAAINTTVAALPRAAAWVCDDGLWEHAENPVLVDELLRVTAPTPLLPRVAAEDANVGGCPVKAGDRLLLVARNAAEAHRRDPSVVAPAPARTAQLVFGVGPHACPGAGLARAQLGDLLAALAPYRPAVVHARADRRSALPGWRSLVVRGTA</sequence>
<dbReference type="Gene3D" id="1.10.630.10">
    <property type="entry name" value="Cytochrome P450"/>
    <property type="match status" value="1"/>
</dbReference>
<keyword evidence="2" id="KW-0560">Oxidoreductase</keyword>
<dbReference type="PANTHER" id="PTHR46696">
    <property type="entry name" value="P450, PUTATIVE (EUROFUNG)-RELATED"/>
    <property type="match status" value="1"/>
</dbReference>
<dbReference type="EMBL" id="JAPNTZ010000011">
    <property type="protein sequence ID" value="MCY1142114.1"/>
    <property type="molecule type" value="Genomic_DNA"/>
</dbReference>
<evidence type="ECO:0000256" key="1">
    <source>
        <dbReference type="ARBA" id="ARBA00010617"/>
    </source>
</evidence>
<evidence type="ECO:0000313" key="4">
    <source>
        <dbReference type="Proteomes" id="UP001151002"/>
    </source>
</evidence>
<dbReference type="SUPFAM" id="SSF48264">
    <property type="entry name" value="Cytochrome P450"/>
    <property type="match status" value="1"/>
</dbReference>
<protein>
    <submittedName>
        <fullName evidence="3">Cytochrome P450</fullName>
    </submittedName>
</protein>
<organism evidence="3 4">
    <name type="scientific">Paractinoplanes pyxinae</name>
    <dbReference type="NCBI Taxonomy" id="2997416"/>
    <lineage>
        <taxon>Bacteria</taxon>
        <taxon>Bacillati</taxon>
        <taxon>Actinomycetota</taxon>
        <taxon>Actinomycetes</taxon>
        <taxon>Micromonosporales</taxon>
        <taxon>Micromonosporaceae</taxon>
        <taxon>Paractinoplanes</taxon>
    </lineage>
</organism>
<dbReference type="PROSITE" id="PS00086">
    <property type="entry name" value="CYTOCHROME_P450"/>
    <property type="match status" value="1"/>
</dbReference>
<keyword evidence="4" id="KW-1185">Reference proteome</keyword>
<keyword evidence="2" id="KW-0503">Monooxygenase</keyword>
<dbReference type="PRINTS" id="PR00359">
    <property type="entry name" value="BP450"/>
</dbReference>
<keyword evidence="2" id="KW-0408">Iron</keyword>
<dbReference type="RefSeq" id="WP_267566521.1">
    <property type="nucleotide sequence ID" value="NZ_JAPNTZ010000011.1"/>
</dbReference>
<accession>A0ABT4B6I2</accession>
<dbReference type="InterPro" id="IPR036396">
    <property type="entry name" value="Cyt_P450_sf"/>
</dbReference>
<dbReference type="InterPro" id="IPR002397">
    <property type="entry name" value="Cyt_P450_B"/>
</dbReference>
<evidence type="ECO:0000256" key="2">
    <source>
        <dbReference type="RuleBase" id="RU000461"/>
    </source>
</evidence>
<dbReference type="InterPro" id="IPR001128">
    <property type="entry name" value="Cyt_P450"/>
</dbReference>
<dbReference type="InterPro" id="IPR017972">
    <property type="entry name" value="Cyt_P450_CS"/>
</dbReference>
<reference evidence="3" key="1">
    <citation type="submission" date="2022-11" db="EMBL/GenBank/DDBJ databases">
        <authorList>
            <person name="Somphong A."/>
            <person name="Phongsopitanun W."/>
        </authorList>
    </citation>
    <scope>NUCLEOTIDE SEQUENCE</scope>
    <source>
        <strain evidence="3">Pm04-4</strain>
    </source>
</reference>
<keyword evidence="2" id="KW-0479">Metal-binding</keyword>